<dbReference type="GO" id="GO:0003700">
    <property type="term" value="F:DNA-binding transcription factor activity"/>
    <property type="evidence" value="ECO:0007669"/>
    <property type="project" value="InterPro"/>
</dbReference>
<evidence type="ECO:0000313" key="7">
    <source>
        <dbReference type="Proteomes" id="UP000516428"/>
    </source>
</evidence>
<dbReference type="FunFam" id="1.10.10.10:FF:000001">
    <property type="entry name" value="LysR family transcriptional regulator"/>
    <property type="match status" value="1"/>
</dbReference>
<dbReference type="Pfam" id="PF00126">
    <property type="entry name" value="HTH_1"/>
    <property type="match status" value="1"/>
</dbReference>
<name>A0A7H1BJ98_9ACTN</name>
<dbReference type="Gene3D" id="1.10.10.10">
    <property type="entry name" value="Winged helix-like DNA-binding domain superfamily/Winged helix DNA-binding domain"/>
    <property type="match status" value="1"/>
</dbReference>
<evidence type="ECO:0000313" key="6">
    <source>
        <dbReference type="EMBL" id="QNS08803.1"/>
    </source>
</evidence>
<dbReference type="PROSITE" id="PS50931">
    <property type="entry name" value="HTH_LYSR"/>
    <property type="match status" value="1"/>
</dbReference>
<keyword evidence="2" id="KW-0805">Transcription regulation</keyword>
<dbReference type="InterPro" id="IPR036388">
    <property type="entry name" value="WH-like_DNA-bd_sf"/>
</dbReference>
<dbReference type="InterPro" id="IPR005119">
    <property type="entry name" value="LysR_subst-bd"/>
</dbReference>
<keyword evidence="7" id="KW-1185">Reference proteome</keyword>
<keyword evidence="4" id="KW-0804">Transcription</keyword>
<dbReference type="SUPFAM" id="SSF46785">
    <property type="entry name" value="Winged helix' DNA-binding domain"/>
    <property type="match status" value="1"/>
</dbReference>
<dbReference type="InterPro" id="IPR000847">
    <property type="entry name" value="LysR_HTH_N"/>
</dbReference>
<dbReference type="InterPro" id="IPR036390">
    <property type="entry name" value="WH_DNA-bd_sf"/>
</dbReference>
<evidence type="ECO:0000256" key="4">
    <source>
        <dbReference type="ARBA" id="ARBA00023163"/>
    </source>
</evidence>
<dbReference type="RefSeq" id="WP_188341459.1">
    <property type="nucleotide sequence ID" value="NZ_CP061281.1"/>
</dbReference>
<dbReference type="PRINTS" id="PR00039">
    <property type="entry name" value="HTHLYSR"/>
</dbReference>
<dbReference type="SUPFAM" id="SSF53850">
    <property type="entry name" value="Periplasmic binding protein-like II"/>
    <property type="match status" value="1"/>
</dbReference>
<dbReference type="Pfam" id="PF03466">
    <property type="entry name" value="LysR_substrate"/>
    <property type="match status" value="1"/>
</dbReference>
<evidence type="ECO:0000259" key="5">
    <source>
        <dbReference type="PROSITE" id="PS50931"/>
    </source>
</evidence>
<reference evidence="6 7" key="1">
    <citation type="submission" date="2020-09" db="EMBL/GenBank/DDBJ databases">
        <title>A novel species.</title>
        <authorList>
            <person name="Gao J."/>
        </authorList>
    </citation>
    <scope>NUCLEOTIDE SEQUENCE [LARGE SCALE GENOMIC DNA]</scope>
    <source>
        <strain evidence="6 7">CRXT-Y-14</strain>
    </source>
</reference>
<feature type="domain" description="HTH lysR-type" evidence="5">
    <location>
        <begin position="1"/>
        <end position="58"/>
    </location>
</feature>
<proteinExistence type="inferred from homology"/>
<dbReference type="Proteomes" id="UP000516428">
    <property type="component" value="Chromosome"/>
</dbReference>
<dbReference type="AlphaFoldDB" id="A0A7H1BJ98"/>
<comment type="similarity">
    <text evidence="1">Belongs to the LysR transcriptional regulatory family.</text>
</comment>
<dbReference type="PANTHER" id="PTHR30346:SF0">
    <property type="entry name" value="HCA OPERON TRANSCRIPTIONAL ACTIVATOR HCAR"/>
    <property type="match status" value="1"/>
</dbReference>
<dbReference type="GO" id="GO:0003677">
    <property type="term" value="F:DNA binding"/>
    <property type="evidence" value="ECO:0007669"/>
    <property type="project" value="UniProtKB-KW"/>
</dbReference>
<dbReference type="EMBL" id="CP061281">
    <property type="protein sequence ID" value="QNS08803.1"/>
    <property type="molecule type" value="Genomic_DNA"/>
</dbReference>
<keyword evidence="3" id="KW-0238">DNA-binding</keyword>
<dbReference type="GO" id="GO:0032993">
    <property type="term" value="C:protein-DNA complex"/>
    <property type="evidence" value="ECO:0007669"/>
    <property type="project" value="TreeGrafter"/>
</dbReference>
<organism evidence="6 7">
    <name type="scientific">Streptomyces xanthii</name>
    <dbReference type="NCBI Taxonomy" id="2768069"/>
    <lineage>
        <taxon>Bacteria</taxon>
        <taxon>Bacillati</taxon>
        <taxon>Actinomycetota</taxon>
        <taxon>Actinomycetes</taxon>
        <taxon>Kitasatosporales</taxon>
        <taxon>Streptomycetaceae</taxon>
        <taxon>Streptomyces</taxon>
    </lineage>
</organism>
<dbReference type="Gene3D" id="3.40.190.10">
    <property type="entry name" value="Periplasmic binding protein-like II"/>
    <property type="match status" value="2"/>
</dbReference>
<dbReference type="PANTHER" id="PTHR30346">
    <property type="entry name" value="TRANSCRIPTIONAL DUAL REGULATOR HCAR-RELATED"/>
    <property type="match status" value="1"/>
</dbReference>
<evidence type="ECO:0000256" key="3">
    <source>
        <dbReference type="ARBA" id="ARBA00023125"/>
    </source>
</evidence>
<sequence length="308" mass="32889">MDLEAVRTFVAVADEGQIQIAAQELGITQQAASKRIAALERRLGVRLFTRTPRGARLTLDGQTFLPHARALTEAADRAAASVRPGSRPLRVDVLGTNLITNGLLHDFHRDHPGVPLDVVALGDGRAALEGVRDGGLDAAFWVSRVPDRRLPPGMSAARVVDEPVVLVTGPAHPLADAAEVTPGDLAGHRLWMPGLAPGSEWAAYYAQLASEYGLTIDTGGTNLGGGHLLRTVADAPDVATLMGTRTPLVRPAGIELRTIPVRRPTPLYPLALMWRDDNRHPGLAALRTALTAGYRPPDPAAHWLPDWA</sequence>
<dbReference type="KEGG" id="sxn:IAG42_18380"/>
<accession>A0A7H1BJ98</accession>
<gene>
    <name evidence="6" type="ORF">IAG42_18380</name>
</gene>
<evidence type="ECO:0000256" key="2">
    <source>
        <dbReference type="ARBA" id="ARBA00023015"/>
    </source>
</evidence>
<protein>
    <submittedName>
        <fullName evidence="6">LysR family transcriptional regulator</fullName>
    </submittedName>
</protein>
<evidence type="ECO:0000256" key="1">
    <source>
        <dbReference type="ARBA" id="ARBA00009437"/>
    </source>
</evidence>